<evidence type="ECO:0000256" key="2">
    <source>
        <dbReference type="SAM" id="Phobius"/>
    </source>
</evidence>
<gene>
    <name evidence="3" type="ORF">SIID45300_02712</name>
</gene>
<accession>A0ABQ0CBV3</accession>
<organism evidence="3 4">
    <name type="scientific">Candidatus Magnetaquiglobus chichijimensis</name>
    <dbReference type="NCBI Taxonomy" id="3141448"/>
    <lineage>
        <taxon>Bacteria</taxon>
        <taxon>Pseudomonadati</taxon>
        <taxon>Pseudomonadota</taxon>
        <taxon>Magnetococcia</taxon>
        <taxon>Magnetococcales</taxon>
        <taxon>Candidatus Magnetaquicoccaceae</taxon>
        <taxon>Candidatus Magnetaquiglobus</taxon>
    </lineage>
</organism>
<evidence type="ECO:0000313" key="3">
    <source>
        <dbReference type="EMBL" id="GAB0058363.1"/>
    </source>
</evidence>
<dbReference type="RefSeq" id="WP_420906038.1">
    <property type="nucleotide sequence ID" value="NZ_BAAFGK010000004.1"/>
</dbReference>
<reference evidence="3 4" key="1">
    <citation type="submission" date="2024-05" db="EMBL/GenBank/DDBJ databases">
        <authorList>
            <consortium name="Candidatus Magnetaquicoccaceae bacterium FCR-1 genome sequencing consortium"/>
            <person name="Shimoshige H."/>
            <person name="Shimamura S."/>
            <person name="Taoka A."/>
            <person name="Kobayashi H."/>
            <person name="Maekawa T."/>
        </authorList>
    </citation>
    <scope>NUCLEOTIDE SEQUENCE [LARGE SCALE GENOMIC DNA]</scope>
    <source>
        <strain evidence="3 4">FCR-1</strain>
    </source>
</reference>
<evidence type="ECO:0000313" key="4">
    <source>
        <dbReference type="Proteomes" id="UP001628193"/>
    </source>
</evidence>
<keyword evidence="2" id="KW-1133">Transmembrane helix</keyword>
<dbReference type="InterPro" id="IPR050330">
    <property type="entry name" value="Bact_OuterMem_StrucFunc"/>
</dbReference>
<dbReference type="Proteomes" id="UP001628193">
    <property type="component" value="Unassembled WGS sequence"/>
</dbReference>
<feature type="transmembrane region" description="Helical" evidence="2">
    <location>
        <begin position="18"/>
        <end position="38"/>
    </location>
</feature>
<proteinExistence type="predicted"/>
<dbReference type="PANTHER" id="PTHR30329">
    <property type="entry name" value="STATOR ELEMENT OF FLAGELLAR MOTOR COMPLEX"/>
    <property type="match status" value="1"/>
</dbReference>
<evidence type="ECO:0008006" key="5">
    <source>
        <dbReference type="Google" id="ProtNLM"/>
    </source>
</evidence>
<feature type="region of interest" description="Disordered" evidence="1">
    <location>
        <begin position="234"/>
        <end position="260"/>
    </location>
</feature>
<dbReference type="SUPFAM" id="SSF103088">
    <property type="entry name" value="OmpA-like"/>
    <property type="match status" value="1"/>
</dbReference>
<comment type="caution">
    <text evidence="3">The sequence shown here is derived from an EMBL/GenBank/DDBJ whole genome shotgun (WGS) entry which is preliminary data.</text>
</comment>
<keyword evidence="4" id="KW-1185">Reference proteome</keyword>
<dbReference type="InterPro" id="IPR036737">
    <property type="entry name" value="OmpA-like_sf"/>
</dbReference>
<dbReference type="EMBL" id="BAAFGK010000004">
    <property type="protein sequence ID" value="GAB0058363.1"/>
    <property type="molecule type" value="Genomic_DNA"/>
</dbReference>
<dbReference type="Gene3D" id="3.30.1330.60">
    <property type="entry name" value="OmpA-like domain"/>
    <property type="match status" value="1"/>
</dbReference>
<protein>
    <recommendedName>
        <fullName evidence="5">OmpA-like domain-containing protein</fullName>
    </recommendedName>
</protein>
<keyword evidence="2" id="KW-0812">Transmembrane</keyword>
<evidence type="ECO:0000256" key="1">
    <source>
        <dbReference type="SAM" id="MobiDB-lite"/>
    </source>
</evidence>
<name>A0ABQ0CBV3_9PROT</name>
<keyword evidence="2" id="KW-0472">Membrane</keyword>
<dbReference type="PANTHER" id="PTHR30329:SF21">
    <property type="entry name" value="LIPOPROTEIN YIAD-RELATED"/>
    <property type="match status" value="1"/>
</dbReference>
<reference evidence="3 4" key="2">
    <citation type="submission" date="2024-09" db="EMBL/GenBank/DDBJ databases">
        <title>Draft genome sequence of Candidatus Magnetaquicoccaceae bacterium FCR-1.</title>
        <authorList>
            <person name="Shimoshige H."/>
            <person name="Shimamura S."/>
            <person name="Taoka A."/>
            <person name="Kobayashi H."/>
            <person name="Maekawa T."/>
        </authorList>
    </citation>
    <scope>NUCLEOTIDE SEQUENCE [LARGE SCALE GENOMIC DNA]</scope>
    <source>
        <strain evidence="3 4">FCR-1</strain>
    </source>
</reference>
<sequence length="260" mass="27477">MTDTDEMGSTVTPRGPGWMMPLASTLAVLLGVCIMLLAMSRPDPARMAAALSSVRVSLGLDAMEFSFEGGQGGDSRTLIEAIEFTQAVELVRIKERLEAMRGRLADAKSLEARPIEEGFLIRMGRSTLFAEGTVTLRDEVRPVLTQLAAQFSRMPNVVRIDSFGEKSGSGGALGSVWALTAAEAAALGEFFVAGGMDPTRLAVSGHRPGEVLGTSPTERGKTAGIEILLTREIRPVAEKTEPSVAVQAPKPETPPSGGSH</sequence>